<dbReference type="Proteomes" id="UP000824998">
    <property type="component" value="Unassembled WGS sequence"/>
</dbReference>
<comment type="caution">
    <text evidence="1">The sequence shown here is derived from an EMBL/GenBank/DDBJ whole genome shotgun (WGS) entry which is preliminary data.</text>
</comment>
<gene>
    <name evidence="1" type="ORF">BJ875DRAFT_282160</name>
</gene>
<sequence>MNQLPVEILGLILKWDVVLARLDKNSILPLRLVCKAFDQSLRPYIMRTIKLEYSCFLKNSKINVAGLEKVGNLCDSVYLDMMVVRDEEEITRLTEIFHGLIAKVPEMVPTLASLRRYCMNETTFDETDFRRVLEDTLDILPNLRRFKMILPYQVVGTQGSPSTILLAITLACLAVRSDEHCIETLVIDHVSDTTINNITMNPSDLRNAISVFRKLKHLVLWVKRQECRSQNFNRNLWLLIHCAPFLTSLCLIGWNVKRDIEVRRHHHPIDLPEWRMRSLPYPIPNSKIFDHLKFLELKRIDIDPHELICLIRDCSSQLKELYLVEVYIKVNGGSDGANVSLWIGHPNVEQPQLACWVAHSLRQMITLNLDILRVTGLGYDDFEPDHASIHPDYDLKDPTGQDKSFDQRFVEAVMHPEIRVIVPSPAMVEALEHDHILPTFPLVTQGEIDATPPVEDDLEEILAAAPQYRPETSESTEQSDSAALKPADYDADTFQLYHNTTSKYIRSIDNNFFNHKEHALRELQNLINVAERGMQLINDEIEMYRQASVHDGQLATLPPIGLAPELP</sequence>
<reference evidence="1" key="1">
    <citation type="journal article" date="2021" name="IMA Fungus">
        <title>Genomic characterization of three marine fungi, including Emericellopsis atlantica sp. nov. with signatures of a generalist lifestyle and marine biomass degradation.</title>
        <authorList>
            <person name="Hagestad O.C."/>
            <person name="Hou L."/>
            <person name="Andersen J.H."/>
            <person name="Hansen E.H."/>
            <person name="Altermark B."/>
            <person name="Li C."/>
            <person name="Kuhnert E."/>
            <person name="Cox R.J."/>
            <person name="Crous P.W."/>
            <person name="Spatafora J.W."/>
            <person name="Lail K."/>
            <person name="Amirebrahimi M."/>
            <person name="Lipzen A."/>
            <person name="Pangilinan J."/>
            <person name="Andreopoulos W."/>
            <person name="Hayes R.D."/>
            <person name="Ng V."/>
            <person name="Grigoriev I.V."/>
            <person name="Jackson S.A."/>
            <person name="Sutton T.D.S."/>
            <person name="Dobson A.D.W."/>
            <person name="Rama T."/>
        </authorList>
    </citation>
    <scope>NUCLEOTIDE SEQUENCE</scope>
    <source>
        <strain evidence="1">TRa018bII</strain>
    </source>
</reference>
<protein>
    <submittedName>
        <fullName evidence="1">Uncharacterized protein</fullName>
    </submittedName>
</protein>
<accession>A0A9P7YJQ0</accession>
<dbReference type="EMBL" id="MU251441">
    <property type="protein sequence ID" value="KAG9235129.1"/>
    <property type="molecule type" value="Genomic_DNA"/>
</dbReference>
<proteinExistence type="predicted"/>
<dbReference type="AlphaFoldDB" id="A0A9P7YJQ0"/>
<evidence type="ECO:0000313" key="2">
    <source>
        <dbReference type="Proteomes" id="UP000824998"/>
    </source>
</evidence>
<dbReference type="OrthoDB" id="4798537at2759"/>
<evidence type="ECO:0000313" key="1">
    <source>
        <dbReference type="EMBL" id="KAG9235129.1"/>
    </source>
</evidence>
<keyword evidence="2" id="KW-1185">Reference proteome</keyword>
<name>A0A9P7YJQ0_9HELO</name>
<organism evidence="1 2">
    <name type="scientific">Amylocarpus encephaloides</name>
    <dbReference type="NCBI Taxonomy" id="45428"/>
    <lineage>
        <taxon>Eukaryota</taxon>
        <taxon>Fungi</taxon>
        <taxon>Dikarya</taxon>
        <taxon>Ascomycota</taxon>
        <taxon>Pezizomycotina</taxon>
        <taxon>Leotiomycetes</taxon>
        <taxon>Helotiales</taxon>
        <taxon>Helotiales incertae sedis</taxon>
        <taxon>Amylocarpus</taxon>
    </lineage>
</organism>